<evidence type="ECO:0000313" key="3">
    <source>
        <dbReference type="Proteomes" id="UP000001591"/>
    </source>
</evidence>
<keyword evidence="3" id="KW-1185">Reference proteome</keyword>
<dbReference type="InterPro" id="IPR025961">
    <property type="entry name" value="Metal_resist"/>
</dbReference>
<name>B6ISF4_RHOCS</name>
<feature type="compositionally biased region" description="Pro residues" evidence="1">
    <location>
        <begin position="182"/>
        <end position="195"/>
    </location>
</feature>
<evidence type="ECO:0000313" key="2">
    <source>
        <dbReference type="EMBL" id="ACI98390.1"/>
    </source>
</evidence>
<dbReference type="STRING" id="414684.RC1_0966"/>
<dbReference type="RefSeq" id="WP_012566180.1">
    <property type="nucleotide sequence ID" value="NC_011420.2"/>
</dbReference>
<accession>B6ISF4</accession>
<reference evidence="2 3" key="1">
    <citation type="journal article" date="2010" name="BMC Genomics">
        <title>Metabolic flexibility revealed in the genome of the cyst-forming alpha-1 proteobacterium Rhodospirillum centenum.</title>
        <authorList>
            <person name="Lu Y.K."/>
            <person name="Marden J."/>
            <person name="Han M."/>
            <person name="Swingley W.D."/>
            <person name="Mastrian S.D."/>
            <person name="Chowdhury S.R."/>
            <person name="Hao J."/>
            <person name="Helmy T."/>
            <person name="Kim S."/>
            <person name="Kurdoglu A.A."/>
            <person name="Matthies H.J."/>
            <person name="Rollo D."/>
            <person name="Stothard P."/>
            <person name="Blankenship R.E."/>
            <person name="Bauer C.E."/>
            <person name="Touchman J.W."/>
        </authorList>
    </citation>
    <scope>NUCLEOTIDE SEQUENCE [LARGE SCALE GENOMIC DNA]</scope>
    <source>
        <strain evidence="3">ATCC 51521 / SW</strain>
    </source>
</reference>
<evidence type="ECO:0000256" key="1">
    <source>
        <dbReference type="SAM" id="MobiDB-lite"/>
    </source>
</evidence>
<sequence length="201" mass="21383">MTRTTLILSILLAVSLCINLLIAGIAIGHAVGRDDRPGWDGPSVLQFMGPGATLIPEETAGNVLARLRRESAGDRGHFFSEIRKAREEVRSALAARPFDPAAADAAFTSVRQATAAMQQRLQEAVVRTMAEEQARGTLPPPPPPKERRSSGRERPDRDRGGPERHGPDRPGPDRPGPDRPGPDGPGPARPAPGGPEPEGGR</sequence>
<feature type="compositionally biased region" description="Basic and acidic residues" evidence="1">
    <location>
        <begin position="144"/>
        <end position="181"/>
    </location>
</feature>
<dbReference type="HOGENOM" id="CLU_1359515_0_0_5"/>
<dbReference type="KEGG" id="rce:RC1_0966"/>
<organism evidence="2 3">
    <name type="scientific">Rhodospirillum centenum (strain ATCC 51521 / SW)</name>
    <dbReference type="NCBI Taxonomy" id="414684"/>
    <lineage>
        <taxon>Bacteria</taxon>
        <taxon>Pseudomonadati</taxon>
        <taxon>Pseudomonadota</taxon>
        <taxon>Alphaproteobacteria</taxon>
        <taxon>Rhodospirillales</taxon>
        <taxon>Rhodospirillaceae</taxon>
        <taxon>Rhodospirillum</taxon>
    </lineage>
</organism>
<proteinExistence type="predicted"/>
<gene>
    <name evidence="2" type="ordered locus">RC1_0966</name>
</gene>
<evidence type="ECO:0008006" key="4">
    <source>
        <dbReference type="Google" id="ProtNLM"/>
    </source>
</evidence>
<dbReference type="EMBL" id="CP000613">
    <property type="protein sequence ID" value="ACI98390.1"/>
    <property type="molecule type" value="Genomic_DNA"/>
</dbReference>
<feature type="region of interest" description="Disordered" evidence="1">
    <location>
        <begin position="127"/>
        <end position="201"/>
    </location>
</feature>
<dbReference type="Proteomes" id="UP000001591">
    <property type="component" value="Chromosome"/>
</dbReference>
<dbReference type="eggNOG" id="COG5612">
    <property type="taxonomic scope" value="Bacteria"/>
</dbReference>
<dbReference type="AlphaFoldDB" id="B6ISF4"/>
<dbReference type="Pfam" id="PF13801">
    <property type="entry name" value="Metal_resist"/>
    <property type="match status" value="1"/>
</dbReference>
<protein>
    <recommendedName>
        <fullName evidence="4">Periplasmic heavy metal sensor</fullName>
    </recommendedName>
</protein>